<dbReference type="OrthoDB" id="8117402at2759"/>
<proteinExistence type="predicted"/>
<dbReference type="Proteomes" id="UP001152795">
    <property type="component" value="Unassembled WGS sequence"/>
</dbReference>
<evidence type="ECO:0000313" key="1">
    <source>
        <dbReference type="EMBL" id="CAB4003389.1"/>
    </source>
</evidence>
<feature type="non-terminal residue" evidence="1">
    <location>
        <position position="62"/>
    </location>
</feature>
<name>A0A6S7HGI6_PARCT</name>
<reference evidence="1" key="1">
    <citation type="submission" date="2020-04" db="EMBL/GenBank/DDBJ databases">
        <authorList>
            <person name="Alioto T."/>
            <person name="Alioto T."/>
            <person name="Gomez Garrido J."/>
        </authorList>
    </citation>
    <scope>NUCLEOTIDE SEQUENCE</scope>
    <source>
        <strain evidence="1">A484AB</strain>
    </source>
</reference>
<dbReference type="EMBL" id="CACRXK020004617">
    <property type="protein sequence ID" value="CAB4003389.1"/>
    <property type="molecule type" value="Genomic_DNA"/>
</dbReference>
<gene>
    <name evidence="1" type="ORF">PACLA_8A076573</name>
</gene>
<keyword evidence="2" id="KW-1185">Reference proteome</keyword>
<organism evidence="1 2">
    <name type="scientific">Paramuricea clavata</name>
    <name type="common">Red gorgonian</name>
    <name type="synonym">Violescent sea-whip</name>
    <dbReference type="NCBI Taxonomy" id="317549"/>
    <lineage>
        <taxon>Eukaryota</taxon>
        <taxon>Metazoa</taxon>
        <taxon>Cnidaria</taxon>
        <taxon>Anthozoa</taxon>
        <taxon>Octocorallia</taxon>
        <taxon>Malacalcyonacea</taxon>
        <taxon>Plexauridae</taxon>
        <taxon>Paramuricea</taxon>
    </lineage>
</organism>
<comment type="caution">
    <text evidence="1">The sequence shown here is derived from an EMBL/GenBank/DDBJ whole genome shotgun (WGS) entry which is preliminary data.</text>
</comment>
<dbReference type="AlphaFoldDB" id="A0A6S7HGI6"/>
<accession>A0A6S7HGI6</accession>
<evidence type="ECO:0000313" key="2">
    <source>
        <dbReference type="Proteomes" id="UP001152795"/>
    </source>
</evidence>
<protein>
    <submittedName>
        <fullName evidence="1">Uncharacterized protein</fullName>
    </submittedName>
</protein>
<sequence length="62" mass="7360">MSWYSEENGKTLHISQDILRSVLYGKWCNVFGNDRELTFKADAVFRNKDIYQSEKRIEWGVS</sequence>